<dbReference type="Gene3D" id="3.30.70.270">
    <property type="match status" value="1"/>
</dbReference>
<proteinExistence type="predicted"/>
<keyword evidence="3" id="KW-1185">Reference proteome</keyword>
<dbReference type="SUPFAM" id="SSF56672">
    <property type="entry name" value="DNA/RNA polymerases"/>
    <property type="match status" value="1"/>
</dbReference>
<dbReference type="AlphaFoldDB" id="A0A0C2GS12"/>
<dbReference type="Proteomes" id="UP000054047">
    <property type="component" value="Unassembled WGS sequence"/>
</dbReference>
<evidence type="ECO:0000313" key="3">
    <source>
        <dbReference type="Proteomes" id="UP000054047"/>
    </source>
</evidence>
<dbReference type="PANTHER" id="PTHR24559">
    <property type="entry name" value="TRANSPOSON TY3-I GAG-POL POLYPROTEIN"/>
    <property type="match status" value="1"/>
</dbReference>
<evidence type="ECO:0000259" key="1">
    <source>
        <dbReference type="Pfam" id="PF00078"/>
    </source>
</evidence>
<dbReference type="OrthoDB" id="5854609at2759"/>
<reference evidence="2 3" key="1">
    <citation type="submission" date="2013-12" db="EMBL/GenBank/DDBJ databases">
        <title>Draft genome of the parsitic nematode Ancylostoma duodenale.</title>
        <authorList>
            <person name="Mitreva M."/>
        </authorList>
    </citation>
    <scope>NUCLEOTIDE SEQUENCE [LARGE SCALE GENOMIC DNA]</scope>
    <source>
        <strain evidence="2 3">Zhejiang</strain>
    </source>
</reference>
<dbReference type="EMBL" id="KN728251">
    <property type="protein sequence ID" value="KIH64095.1"/>
    <property type="molecule type" value="Genomic_DNA"/>
</dbReference>
<dbReference type="InterPro" id="IPR000477">
    <property type="entry name" value="RT_dom"/>
</dbReference>
<accession>A0A0C2GS12</accession>
<evidence type="ECO:0000313" key="2">
    <source>
        <dbReference type="EMBL" id="KIH64095.1"/>
    </source>
</evidence>
<name>A0A0C2GS12_9BILA</name>
<dbReference type="Pfam" id="PF00078">
    <property type="entry name" value="RVT_1"/>
    <property type="match status" value="1"/>
</dbReference>
<dbReference type="InterPro" id="IPR043502">
    <property type="entry name" value="DNA/RNA_pol_sf"/>
</dbReference>
<organism evidence="2 3">
    <name type="scientific">Ancylostoma duodenale</name>
    <dbReference type="NCBI Taxonomy" id="51022"/>
    <lineage>
        <taxon>Eukaryota</taxon>
        <taxon>Metazoa</taxon>
        <taxon>Ecdysozoa</taxon>
        <taxon>Nematoda</taxon>
        <taxon>Chromadorea</taxon>
        <taxon>Rhabditida</taxon>
        <taxon>Rhabditina</taxon>
        <taxon>Rhabditomorpha</taxon>
        <taxon>Strongyloidea</taxon>
        <taxon>Ancylostomatidae</taxon>
        <taxon>Ancylostomatinae</taxon>
        <taxon>Ancylostoma</taxon>
    </lineage>
</organism>
<feature type="domain" description="Reverse transcriptase" evidence="1">
    <location>
        <begin position="1"/>
        <end position="56"/>
    </location>
</feature>
<dbReference type="InterPro" id="IPR043128">
    <property type="entry name" value="Rev_trsase/Diguanyl_cyclase"/>
</dbReference>
<dbReference type="PANTHER" id="PTHR24559:SF444">
    <property type="entry name" value="REVERSE TRANSCRIPTASE DOMAIN-CONTAINING PROTEIN"/>
    <property type="match status" value="1"/>
</dbReference>
<sequence length="59" mass="6811">MPMGLKGNPATFQRIMDDFTKYIRVRVFIYIDDLIITSETAAEHLMHIDEVVTKLEIIG</sequence>
<dbReference type="InterPro" id="IPR053134">
    <property type="entry name" value="RNA-dir_DNA_polymerase"/>
</dbReference>
<gene>
    <name evidence="2" type="ORF">ANCDUO_05601</name>
</gene>
<protein>
    <recommendedName>
        <fullName evidence="1">Reverse transcriptase domain-containing protein</fullName>
    </recommendedName>
</protein>